<accession>A0A2W2BBJ2</accession>
<dbReference type="AlphaFoldDB" id="A0A2W2BBJ2"/>
<reference evidence="2 3" key="1">
    <citation type="submission" date="2018-06" db="EMBL/GenBank/DDBJ databases">
        <title>Mucibacter soli gen. nov., sp. nov., a new member of the family Chitinophagaceae producing mucin.</title>
        <authorList>
            <person name="Kim M.-K."/>
            <person name="Park S."/>
            <person name="Kim T.-S."/>
            <person name="Joung Y."/>
            <person name="Han J.-H."/>
            <person name="Kim S.B."/>
        </authorList>
    </citation>
    <scope>NUCLEOTIDE SEQUENCE [LARGE SCALE GENOMIC DNA]</scope>
    <source>
        <strain evidence="2 3">R1-15</strain>
    </source>
</reference>
<feature type="compositionally biased region" description="Basic and acidic residues" evidence="1">
    <location>
        <begin position="270"/>
        <end position="287"/>
    </location>
</feature>
<name>A0A2W2BBJ2_9BACT</name>
<evidence type="ECO:0000313" key="3">
    <source>
        <dbReference type="Proteomes" id="UP000248745"/>
    </source>
</evidence>
<protein>
    <submittedName>
        <fullName evidence="2">Uncharacterized protein</fullName>
    </submittedName>
</protein>
<sequence length="386" mass="44504">MRNTLLIITLAFSIKSSAQIEQVEIKTKPAAKLAIPPYDSLNRDYHIHGDLTKNEFSKLRELIGQELTVIPRSKKYTKYYNFNFDPNQAFFSRADLNGTRSNYNDYDGKKLRITDFVILNSSYDENEISRLVFELVDETTGSKLYWCFYWIGNISYPDIPRPLLMQGHYEKLKLKYVGKDFVSTSSSSNMFFDNNTGDSVDMQAGSMWKCIKMAYGDYTDDPYQKLTAVLVSDRGNEIVIEFANLTKYFISKEQQLKNIEEQKLKQEAEKAEEQRKAEASAKQEKLQKIANAKQTEDARKKSIANAERKKKRQEDLITKYGYNYGTAIANGKVIIGMTKEMCIAAWGKPINVNSTITANVTQEQWVYNMKTYLYFDKFGKLTAIQN</sequence>
<comment type="caution">
    <text evidence="2">The sequence shown here is derived from an EMBL/GenBank/DDBJ whole genome shotgun (WGS) entry which is preliminary data.</text>
</comment>
<proteinExistence type="predicted"/>
<evidence type="ECO:0000313" key="2">
    <source>
        <dbReference type="EMBL" id="PZF73569.1"/>
    </source>
</evidence>
<organism evidence="2 3">
    <name type="scientific">Taibaiella soli</name>
    <dbReference type="NCBI Taxonomy" id="1649169"/>
    <lineage>
        <taxon>Bacteria</taxon>
        <taxon>Pseudomonadati</taxon>
        <taxon>Bacteroidota</taxon>
        <taxon>Chitinophagia</taxon>
        <taxon>Chitinophagales</taxon>
        <taxon>Chitinophagaceae</taxon>
        <taxon>Taibaiella</taxon>
    </lineage>
</organism>
<gene>
    <name evidence="2" type="ORF">DN068_07555</name>
</gene>
<dbReference type="OrthoDB" id="711462at2"/>
<dbReference type="Proteomes" id="UP000248745">
    <property type="component" value="Unassembled WGS sequence"/>
</dbReference>
<feature type="region of interest" description="Disordered" evidence="1">
    <location>
        <begin position="270"/>
        <end position="309"/>
    </location>
</feature>
<dbReference type="RefSeq" id="WP_110998295.1">
    <property type="nucleotide sequence ID" value="NZ_QKTW01000011.1"/>
</dbReference>
<keyword evidence="3" id="KW-1185">Reference proteome</keyword>
<evidence type="ECO:0000256" key="1">
    <source>
        <dbReference type="SAM" id="MobiDB-lite"/>
    </source>
</evidence>
<dbReference type="EMBL" id="QKTW01000011">
    <property type="protein sequence ID" value="PZF73569.1"/>
    <property type="molecule type" value="Genomic_DNA"/>
</dbReference>